<reference evidence="2" key="1">
    <citation type="journal article" date="2010" name="Genome Biol.">
        <title>Genome sequence of the necrotrophic plant pathogen Pythium ultimum reveals original pathogenicity mechanisms and effector repertoire.</title>
        <authorList>
            <person name="Levesque C.A."/>
            <person name="Brouwer H."/>
            <person name="Cano L."/>
            <person name="Hamilton J.P."/>
            <person name="Holt C."/>
            <person name="Huitema E."/>
            <person name="Raffaele S."/>
            <person name="Robideau G.P."/>
            <person name="Thines M."/>
            <person name="Win J."/>
            <person name="Zerillo M.M."/>
            <person name="Beakes G.W."/>
            <person name="Boore J.L."/>
            <person name="Busam D."/>
            <person name="Dumas B."/>
            <person name="Ferriera S."/>
            <person name="Fuerstenberg S.I."/>
            <person name="Gachon C.M."/>
            <person name="Gaulin E."/>
            <person name="Govers F."/>
            <person name="Grenville-Briggs L."/>
            <person name="Horner N."/>
            <person name="Hostetler J."/>
            <person name="Jiang R.H."/>
            <person name="Johnson J."/>
            <person name="Krajaejun T."/>
            <person name="Lin H."/>
            <person name="Meijer H.J."/>
            <person name="Moore B."/>
            <person name="Morris P."/>
            <person name="Phuntmart V."/>
            <person name="Puiu D."/>
            <person name="Shetty J."/>
            <person name="Stajich J.E."/>
            <person name="Tripathy S."/>
            <person name="Wawra S."/>
            <person name="van West P."/>
            <person name="Whitty B.R."/>
            <person name="Coutinho P.M."/>
            <person name="Henrissat B."/>
            <person name="Martin F."/>
            <person name="Thomas P.D."/>
            <person name="Tyler B.M."/>
            <person name="De Vries R.P."/>
            <person name="Kamoun S."/>
            <person name="Yandell M."/>
            <person name="Tisserat N."/>
            <person name="Buell C.R."/>
        </authorList>
    </citation>
    <scope>NUCLEOTIDE SEQUENCE</scope>
    <source>
        <strain evidence="2">DAOM:BR144</strain>
    </source>
</reference>
<dbReference type="EMBL" id="GL376620">
    <property type="status" value="NOT_ANNOTATED_CDS"/>
    <property type="molecule type" value="Genomic_DNA"/>
</dbReference>
<keyword evidence="2" id="KW-1185">Reference proteome</keyword>
<dbReference type="VEuPathDB" id="FungiDB:PYU1_G001029"/>
<name>K3W7T8_GLOUD</name>
<dbReference type="AlphaFoldDB" id="K3W7T8"/>
<dbReference type="HOGENOM" id="CLU_2140049_0_0_1"/>
<evidence type="ECO:0000313" key="2">
    <source>
        <dbReference type="Proteomes" id="UP000019132"/>
    </source>
</evidence>
<proteinExistence type="predicted"/>
<evidence type="ECO:0000313" key="1">
    <source>
        <dbReference type="EnsemblProtists" id="PYU1_T001029"/>
    </source>
</evidence>
<dbReference type="Proteomes" id="UP000019132">
    <property type="component" value="Unassembled WGS sequence"/>
</dbReference>
<protein>
    <submittedName>
        <fullName evidence="1">Uncharacterized protein</fullName>
    </submittedName>
</protein>
<sequence>MSPDDDVNAQRGFELLDLATSCLVCVIQVNPWLLDNIANMRIPEYCSNFFNEAVRHQSGEPCVINVVRLLRIFSMSRACVAAIKPVISTVLTCLMSSINPHQRGALHYESGYV</sequence>
<reference evidence="2" key="2">
    <citation type="submission" date="2010-04" db="EMBL/GenBank/DDBJ databases">
        <authorList>
            <person name="Buell R."/>
            <person name="Hamilton J."/>
            <person name="Hostetler J."/>
        </authorList>
    </citation>
    <scope>NUCLEOTIDE SEQUENCE [LARGE SCALE GENOMIC DNA]</scope>
    <source>
        <strain evidence="2">DAOM:BR144</strain>
    </source>
</reference>
<accession>K3W7T8</accession>
<reference evidence="1" key="3">
    <citation type="submission" date="2015-02" db="UniProtKB">
        <authorList>
            <consortium name="EnsemblProtists"/>
        </authorList>
    </citation>
    <scope>IDENTIFICATION</scope>
    <source>
        <strain evidence="1">DAOM BR144</strain>
    </source>
</reference>
<organism evidence="1 2">
    <name type="scientific">Globisporangium ultimum (strain ATCC 200006 / CBS 805.95 / DAOM BR144)</name>
    <name type="common">Pythium ultimum</name>
    <dbReference type="NCBI Taxonomy" id="431595"/>
    <lineage>
        <taxon>Eukaryota</taxon>
        <taxon>Sar</taxon>
        <taxon>Stramenopiles</taxon>
        <taxon>Oomycota</taxon>
        <taxon>Peronosporomycetes</taxon>
        <taxon>Pythiales</taxon>
        <taxon>Pythiaceae</taxon>
        <taxon>Globisporangium</taxon>
    </lineage>
</organism>
<dbReference type="EnsemblProtists" id="PYU1_T001029">
    <property type="protein sequence ID" value="PYU1_T001029"/>
    <property type="gene ID" value="PYU1_G001029"/>
</dbReference>
<dbReference type="InParanoid" id="K3W7T8"/>